<dbReference type="AlphaFoldDB" id="A0A0G0U353"/>
<evidence type="ECO:0000313" key="4">
    <source>
        <dbReference type="Proteomes" id="UP000034601"/>
    </source>
</evidence>
<evidence type="ECO:0000313" key="3">
    <source>
        <dbReference type="EMBL" id="KKR83529.1"/>
    </source>
</evidence>
<dbReference type="InterPro" id="IPR000056">
    <property type="entry name" value="Ribul_P_3_epim-like"/>
</dbReference>
<reference evidence="3 4" key="1">
    <citation type="journal article" date="2015" name="Nature">
        <title>rRNA introns, odd ribosomes, and small enigmatic genomes across a large radiation of phyla.</title>
        <authorList>
            <person name="Brown C.T."/>
            <person name="Hug L.A."/>
            <person name="Thomas B.C."/>
            <person name="Sharon I."/>
            <person name="Castelle C.J."/>
            <person name="Singh A."/>
            <person name="Wilkins M.J."/>
            <person name="Williams K.H."/>
            <person name="Banfield J.F."/>
        </authorList>
    </citation>
    <scope>NUCLEOTIDE SEQUENCE [LARGE SCALE GENOMIC DNA]</scope>
</reference>
<name>A0A0G0U353_9BACT</name>
<dbReference type="InterPro" id="IPR011060">
    <property type="entry name" value="RibuloseP-bd_barrel"/>
</dbReference>
<dbReference type="PROSITE" id="PS01086">
    <property type="entry name" value="RIBUL_P_3_EPIMER_2"/>
    <property type="match status" value="1"/>
</dbReference>
<dbReference type="Proteomes" id="UP000034601">
    <property type="component" value="Unassembled WGS sequence"/>
</dbReference>
<protein>
    <submittedName>
        <fullName evidence="3">Ribulose-phosphate 3-epimerase</fullName>
    </submittedName>
</protein>
<evidence type="ECO:0000256" key="2">
    <source>
        <dbReference type="ARBA" id="ARBA00023235"/>
    </source>
</evidence>
<dbReference type="Pfam" id="PF00834">
    <property type="entry name" value="Ribul_P_3_epim"/>
    <property type="match status" value="1"/>
</dbReference>
<evidence type="ECO:0000256" key="1">
    <source>
        <dbReference type="ARBA" id="ARBA00022723"/>
    </source>
</evidence>
<dbReference type="GO" id="GO:0005975">
    <property type="term" value="P:carbohydrate metabolic process"/>
    <property type="evidence" value="ECO:0007669"/>
    <property type="project" value="InterPro"/>
</dbReference>
<keyword evidence="2" id="KW-0413">Isomerase</keyword>
<organism evidence="3 4">
    <name type="scientific">Candidatus Daviesbacteria bacterium GW2011_GWA2_40_9</name>
    <dbReference type="NCBI Taxonomy" id="1618424"/>
    <lineage>
        <taxon>Bacteria</taxon>
        <taxon>Candidatus Daviesiibacteriota</taxon>
    </lineage>
</organism>
<dbReference type="InterPro" id="IPR013785">
    <property type="entry name" value="Aldolase_TIM"/>
</dbReference>
<dbReference type="Gene3D" id="3.20.20.70">
    <property type="entry name" value="Aldolase class I"/>
    <property type="match status" value="1"/>
</dbReference>
<dbReference type="PATRIC" id="fig|1618424.3.peg.252"/>
<accession>A0A0G0U353</accession>
<dbReference type="CDD" id="cd00429">
    <property type="entry name" value="RPE"/>
    <property type="match status" value="1"/>
</dbReference>
<proteinExistence type="predicted"/>
<dbReference type="PANTHER" id="PTHR11749">
    <property type="entry name" value="RIBULOSE-5-PHOSPHATE-3-EPIMERASE"/>
    <property type="match status" value="1"/>
</dbReference>
<gene>
    <name evidence="3" type="ORF">UU29_C0004G0030</name>
</gene>
<comment type="caution">
    <text evidence="3">The sequence shown here is derived from an EMBL/GenBank/DDBJ whole genome shotgun (WGS) entry which is preliminary data.</text>
</comment>
<dbReference type="SUPFAM" id="SSF51366">
    <property type="entry name" value="Ribulose-phoshate binding barrel"/>
    <property type="match status" value="1"/>
</dbReference>
<dbReference type="GO" id="GO:0046872">
    <property type="term" value="F:metal ion binding"/>
    <property type="evidence" value="ECO:0007669"/>
    <property type="project" value="UniProtKB-KW"/>
</dbReference>
<dbReference type="GO" id="GO:0016857">
    <property type="term" value="F:racemase and epimerase activity, acting on carbohydrates and derivatives"/>
    <property type="evidence" value="ECO:0007669"/>
    <property type="project" value="InterPro"/>
</dbReference>
<keyword evidence="1" id="KW-0479">Metal-binding</keyword>
<dbReference type="EMBL" id="LCAB01000004">
    <property type="protein sequence ID" value="KKR83529.1"/>
    <property type="molecule type" value="Genomic_DNA"/>
</dbReference>
<sequence length="238" mass="27289">MTKIQIIPAILATTEKQYRQKLEKIHSCQEFEGGWVQIDLMDNTFVQNISISLDIVARYPTKLKREAHLMVFHPIEWIKELIEQEFERIIIHLESDPRSPGSERWEDYVRSNLDYIEDHGLHIKDEGIESGLAINLDTPMEELNPYLYDINVLLIMSVNPGFGGQQFDMRAIERVKKAADIRRQNKLNFKIEVDGGITEKNAKLIVEAGADNLIIGQYLTDGNIAQNLEKIRQAATSA</sequence>
<dbReference type="NCBIfam" id="NF004076">
    <property type="entry name" value="PRK05581.1-4"/>
    <property type="match status" value="1"/>
</dbReference>